<keyword evidence="1" id="KW-0472">Membrane</keyword>
<reference evidence="2" key="1">
    <citation type="submission" date="2023-06" db="EMBL/GenBank/DDBJ databases">
        <title>Conoideocrella luteorostrata (Hypocreales: Clavicipitaceae), a potential biocontrol fungus for elongate hemlock scale in United States Christmas tree production areas.</title>
        <authorList>
            <person name="Barrett H."/>
            <person name="Lovett B."/>
            <person name="Macias A.M."/>
            <person name="Stajich J.E."/>
            <person name="Kasson M.T."/>
        </authorList>
    </citation>
    <scope>NUCLEOTIDE SEQUENCE</scope>
    <source>
        <strain evidence="2">ARSEF 14590</strain>
    </source>
</reference>
<proteinExistence type="predicted"/>
<dbReference type="Proteomes" id="UP001251528">
    <property type="component" value="Unassembled WGS sequence"/>
</dbReference>
<protein>
    <submittedName>
        <fullName evidence="2">Uncharacterized protein</fullName>
    </submittedName>
</protein>
<sequence>MPSITAWVVPASRVPPLQMIIRPRTTQITRVSHRQANTNAQPRIATRNFSSSLRLQADLEPSSKQTAPFELQHKKNTGNPNPELPVFSFEELGISKSMKFVLIGIISIFATMETWMYCTWIWRRWKGEAMDE</sequence>
<accession>A0AAJ0CY94</accession>
<comment type="caution">
    <text evidence="2">The sequence shown here is derived from an EMBL/GenBank/DDBJ whole genome shotgun (WGS) entry which is preliminary data.</text>
</comment>
<feature type="transmembrane region" description="Helical" evidence="1">
    <location>
        <begin position="100"/>
        <end position="122"/>
    </location>
</feature>
<organism evidence="2 3">
    <name type="scientific">Conoideocrella luteorostrata</name>
    <dbReference type="NCBI Taxonomy" id="1105319"/>
    <lineage>
        <taxon>Eukaryota</taxon>
        <taxon>Fungi</taxon>
        <taxon>Dikarya</taxon>
        <taxon>Ascomycota</taxon>
        <taxon>Pezizomycotina</taxon>
        <taxon>Sordariomycetes</taxon>
        <taxon>Hypocreomycetidae</taxon>
        <taxon>Hypocreales</taxon>
        <taxon>Clavicipitaceae</taxon>
        <taxon>Conoideocrella</taxon>
    </lineage>
</organism>
<keyword evidence="3" id="KW-1185">Reference proteome</keyword>
<keyword evidence="1" id="KW-1133">Transmembrane helix</keyword>
<name>A0AAJ0CY94_9HYPO</name>
<evidence type="ECO:0000313" key="2">
    <source>
        <dbReference type="EMBL" id="KAK2616291.1"/>
    </source>
</evidence>
<gene>
    <name evidence="2" type="ORF">QQS21_000725</name>
</gene>
<evidence type="ECO:0000313" key="3">
    <source>
        <dbReference type="Proteomes" id="UP001251528"/>
    </source>
</evidence>
<keyword evidence="1" id="KW-0812">Transmembrane</keyword>
<dbReference type="AlphaFoldDB" id="A0AAJ0CY94"/>
<dbReference type="EMBL" id="JASWJB010000007">
    <property type="protein sequence ID" value="KAK2616291.1"/>
    <property type="molecule type" value="Genomic_DNA"/>
</dbReference>
<evidence type="ECO:0000256" key="1">
    <source>
        <dbReference type="SAM" id="Phobius"/>
    </source>
</evidence>